<dbReference type="PANTHER" id="PTHR23428">
    <property type="entry name" value="HISTONE H2B"/>
    <property type="match status" value="1"/>
</dbReference>
<dbReference type="CDD" id="cd22910">
    <property type="entry name" value="HFD_H2B"/>
    <property type="match status" value="1"/>
</dbReference>
<dbReference type="Gene3D" id="1.10.20.10">
    <property type="entry name" value="Histone, subunit A"/>
    <property type="match status" value="1"/>
</dbReference>
<evidence type="ECO:0000313" key="5">
    <source>
        <dbReference type="Proteomes" id="UP000326759"/>
    </source>
</evidence>
<evidence type="ECO:0000259" key="3">
    <source>
        <dbReference type="Pfam" id="PF00125"/>
    </source>
</evidence>
<name>A0A5N5TBJ9_9CRUS</name>
<feature type="region of interest" description="Disordered" evidence="2">
    <location>
        <begin position="115"/>
        <end position="135"/>
    </location>
</feature>
<feature type="domain" description="Core Histone H2A/H2B/H3" evidence="3">
    <location>
        <begin position="69"/>
        <end position="104"/>
    </location>
</feature>
<dbReference type="GO" id="GO:0046982">
    <property type="term" value="F:protein heterodimerization activity"/>
    <property type="evidence" value="ECO:0007669"/>
    <property type="project" value="InterPro"/>
</dbReference>
<dbReference type="SUPFAM" id="SSF47113">
    <property type="entry name" value="Histone-fold"/>
    <property type="match status" value="1"/>
</dbReference>
<comment type="caution">
    <text evidence="4">The sequence shown here is derived from an EMBL/GenBank/DDBJ whole genome shotgun (WGS) entry which is preliminary data.</text>
</comment>
<proteinExistence type="inferred from homology"/>
<dbReference type="Proteomes" id="UP000326759">
    <property type="component" value="Unassembled WGS sequence"/>
</dbReference>
<dbReference type="Pfam" id="PF00125">
    <property type="entry name" value="Histone"/>
    <property type="match status" value="1"/>
</dbReference>
<dbReference type="SMART" id="SM00427">
    <property type="entry name" value="H2B"/>
    <property type="match status" value="1"/>
</dbReference>
<keyword evidence="5" id="KW-1185">Reference proteome</keyword>
<dbReference type="EMBL" id="SEYY01007430">
    <property type="protein sequence ID" value="KAB7502475.1"/>
    <property type="molecule type" value="Genomic_DNA"/>
</dbReference>
<accession>A0A5N5TBJ9</accession>
<evidence type="ECO:0000313" key="4">
    <source>
        <dbReference type="EMBL" id="KAB7502475.1"/>
    </source>
</evidence>
<gene>
    <name evidence="4" type="ORF">Anas_11667</name>
</gene>
<dbReference type="GO" id="GO:0030527">
    <property type="term" value="F:structural constituent of chromatin"/>
    <property type="evidence" value="ECO:0007669"/>
    <property type="project" value="InterPro"/>
</dbReference>
<dbReference type="GO" id="GO:0003677">
    <property type="term" value="F:DNA binding"/>
    <property type="evidence" value="ECO:0007669"/>
    <property type="project" value="InterPro"/>
</dbReference>
<evidence type="ECO:0000256" key="2">
    <source>
        <dbReference type="SAM" id="MobiDB-lite"/>
    </source>
</evidence>
<comment type="similarity">
    <text evidence="1">Belongs to the histone H2B family.</text>
</comment>
<sequence length="135" mass="15638">MKDGSISRRPNNEIENMEISNYHLIRNEKICRQESWQSPERKGKLQHLHLQSVEASLSRYRNLFKGYVIVNDIFERIPAEASRLTHYNKRSTITSRDIQTAVRLLPPEELAKHAVSQGTKAVSKNTSSEYKDITN</sequence>
<feature type="compositionally biased region" description="Polar residues" evidence="2">
    <location>
        <begin position="116"/>
        <end position="128"/>
    </location>
</feature>
<dbReference type="OrthoDB" id="6256412at2759"/>
<dbReference type="InterPro" id="IPR007125">
    <property type="entry name" value="H2A/H2B/H3"/>
</dbReference>
<dbReference type="AlphaFoldDB" id="A0A5N5TBJ9"/>
<evidence type="ECO:0000256" key="1">
    <source>
        <dbReference type="ARBA" id="ARBA00006846"/>
    </source>
</evidence>
<dbReference type="GO" id="GO:0000786">
    <property type="term" value="C:nucleosome"/>
    <property type="evidence" value="ECO:0007669"/>
    <property type="project" value="InterPro"/>
</dbReference>
<dbReference type="InterPro" id="IPR000558">
    <property type="entry name" value="Histone_H2B"/>
</dbReference>
<dbReference type="PRINTS" id="PR00621">
    <property type="entry name" value="HISTONEH2B"/>
</dbReference>
<organism evidence="4 5">
    <name type="scientific">Armadillidium nasatum</name>
    <dbReference type="NCBI Taxonomy" id="96803"/>
    <lineage>
        <taxon>Eukaryota</taxon>
        <taxon>Metazoa</taxon>
        <taxon>Ecdysozoa</taxon>
        <taxon>Arthropoda</taxon>
        <taxon>Crustacea</taxon>
        <taxon>Multicrustacea</taxon>
        <taxon>Malacostraca</taxon>
        <taxon>Eumalacostraca</taxon>
        <taxon>Peracarida</taxon>
        <taxon>Isopoda</taxon>
        <taxon>Oniscidea</taxon>
        <taxon>Crinocheta</taxon>
        <taxon>Armadillidiidae</taxon>
        <taxon>Armadillidium</taxon>
    </lineage>
</organism>
<reference evidence="4 5" key="1">
    <citation type="journal article" date="2019" name="PLoS Biol.">
        <title>Sex chromosomes control vertical transmission of feminizing Wolbachia symbionts in an isopod.</title>
        <authorList>
            <person name="Becking T."/>
            <person name="Chebbi M.A."/>
            <person name="Giraud I."/>
            <person name="Moumen B."/>
            <person name="Laverre T."/>
            <person name="Caubet Y."/>
            <person name="Peccoud J."/>
            <person name="Gilbert C."/>
            <person name="Cordaux R."/>
        </authorList>
    </citation>
    <scope>NUCLEOTIDE SEQUENCE [LARGE SCALE GENOMIC DNA]</scope>
    <source>
        <strain evidence="4">ANa2</strain>
        <tissue evidence="4">Whole body excluding digestive tract and cuticle</tissue>
    </source>
</reference>
<protein>
    <submittedName>
        <fullName evidence="4">Histone H2B</fullName>
    </submittedName>
</protein>
<dbReference type="InterPro" id="IPR009072">
    <property type="entry name" value="Histone-fold"/>
</dbReference>